<evidence type="ECO:0000313" key="3">
    <source>
        <dbReference type="Proteomes" id="UP000187283"/>
    </source>
</evidence>
<protein>
    <submittedName>
        <fullName evidence="2">Uncharacterized protein</fullName>
    </submittedName>
</protein>
<feature type="transmembrane region" description="Helical" evidence="1">
    <location>
        <begin position="501"/>
        <end position="519"/>
    </location>
</feature>
<dbReference type="AlphaFoldDB" id="A0A1R1X6L6"/>
<dbReference type="EMBL" id="LSSN01005096">
    <property type="protein sequence ID" value="OMJ10230.1"/>
    <property type="molecule type" value="Genomic_DNA"/>
</dbReference>
<feature type="transmembrane region" description="Helical" evidence="1">
    <location>
        <begin position="271"/>
        <end position="294"/>
    </location>
</feature>
<keyword evidence="1" id="KW-0472">Membrane</keyword>
<evidence type="ECO:0000256" key="1">
    <source>
        <dbReference type="SAM" id="Phobius"/>
    </source>
</evidence>
<sequence>MYFISAFTHDFSNTILAIILVFIILFLIALSRYSTDWKARSKYRLKETYDSPLNSAWISSEWIPNISVTPISFSPSVSRKTSLSLSKFDSSDIKDKNQEVNSNIKEFSFNSKNRENATIYKDEKDPLFDSVKDEKDEVFTLSASNLYRSANRDKKSNLYPNISIESKVKGFKKMLKFSGNNYSKLKDLVFEISAKIKKFYNERLAMILISAIENFALWVYYSGFPSLISGISSTYSYTTYSANWIAINLGPKLVLYVERAYFEGFVPLSRLIISFFLLSVSISALVTGVSVLAFKRLCEQLSRVIHALATAASATARFCKLVSSSVHDLLRSESFTLFYSKLKEISSKVNGFLYLLMAKIGTFLNEKVFSSFEQLFRLVYSYLKLSSFKLYNTLTFLFGYASQKVSIVFSEIKLVFPLIKQRSLNAILKIAEFSKLLMSVALNAYSFLFIKCSYCYSRIKDFATVTYLLLSTACSVFGNYLQYLYKLIIEPVFVYTKEKSIVFYSVYLFPLLQFLYVYISEISYLAYQSTCLLLKQLSVIIGEQSKYFAQQIVYLSTEASKYINKQMPKISSASEQLALYLAVVFKVTKQSIIEQSGLLVSLVHTIIVTAGKLCMKVIGDGHEAIMELVSLTSKRADDFVDTWAENFVPPTNPESSSSNKKKNV</sequence>
<organism evidence="2 3">
    <name type="scientific">Smittium culicis</name>
    <dbReference type="NCBI Taxonomy" id="133412"/>
    <lineage>
        <taxon>Eukaryota</taxon>
        <taxon>Fungi</taxon>
        <taxon>Fungi incertae sedis</taxon>
        <taxon>Zoopagomycota</taxon>
        <taxon>Kickxellomycotina</taxon>
        <taxon>Harpellomycetes</taxon>
        <taxon>Harpellales</taxon>
        <taxon>Legeriomycetaceae</taxon>
        <taxon>Smittium</taxon>
    </lineage>
</organism>
<evidence type="ECO:0000313" key="2">
    <source>
        <dbReference type="EMBL" id="OMJ10230.1"/>
    </source>
</evidence>
<gene>
    <name evidence="2" type="ORF">AYI70_g10457</name>
</gene>
<feature type="transmembrane region" description="Helical" evidence="1">
    <location>
        <begin position="15"/>
        <end position="34"/>
    </location>
</feature>
<comment type="caution">
    <text evidence="2">The sequence shown here is derived from an EMBL/GenBank/DDBJ whole genome shotgun (WGS) entry which is preliminary data.</text>
</comment>
<dbReference type="OrthoDB" id="5675837at2759"/>
<feature type="transmembrane region" description="Helical" evidence="1">
    <location>
        <begin position="462"/>
        <end position="481"/>
    </location>
</feature>
<feature type="transmembrane region" description="Helical" evidence="1">
    <location>
        <begin position="204"/>
        <end position="221"/>
    </location>
</feature>
<dbReference type="Proteomes" id="UP000187283">
    <property type="component" value="Unassembled WGS sequence"/>
</dbReference>
<name>A0A1R1X6L6_9FUNG</name>
<keyword evidence="3" id="KW-1185">Reference proteome</keyword>
<accession>A0A1R1X6L6</accession>
<keyword evidence="1" id="KW-0812">Transmembrane</keyword>
<proteinExistence type="predicted"/>
<reference evidence="2 3" key="1">
    <citation type="submission" date="2017-01" db="EMBL/GenBank/DDBJ databases">
        <authorList>
            <person name="Mah S.A."/>
            <person name="Swanson W.J."/>
            <person name="Moy G.W."/>
            <person name="Vacquier V.D."/>
        </authorList>
    </citation>
    <scope>NUCLEOTIDE SEQUENCE [LARGE SCALE GENOMIC DNA]</scope>
    <source>
        <strain evidence="2 3">GSMNP</strain>
    </source>
</reference>
<keyword evidence="1" id="KW-1133">Transmembrane helix</keyword>